<keyword evidence="2" id="KW-1185">Reference proteome</keyword>
<accession>A0ACC5R302</accession>
<protein>
    <submittedName>
        <fullName evidence="1">TetR/AcrR family transcriptional regulator</fullName>
    </submittedName>
</protein>
<dbReference type="EMBL" id="JAENHL010000007">
    <property type="protein sequence ID" value="MBK1867024.1"/>
    <property type="molecule type" value="Genomic_DNA"/>
</dbReference>
<sequence length="215" mass="24067">MSVMELDGPPAAELAPGQDPRKRRQILEGARKVFLAKGFDGASMNDIAKVAGVSKGTLYVYFENKERLFVDLIAEEKRADLWDVVTLDHSDHDIVKVLNRFGSDFLKIMTSPYYIRAMRTVFSIVERMPEIGAEYYERGPKVCAGKLADYLAAQVDVGVLAIEDCSLAAQQFMDLSQSVLIRRQLFNAAPTPSEEDIAQHVARAVTFFLRVYKPS</sequence>
<proteinExistence type="predicted"/>
<name>A0ACC5R302_9HYPH</name>
<reference evidence="1" key="1">
    <citation type="submission" date="2021-01" db="EMBL/GenBank/DDBJ databases">
        <authorList>
            <person name="Sun Q."/>
        </authorList>
    </citation>
    <scope>NUCLEOTIDE SEQUENCE</scope>
    <source>
        <strain evidence="1">YIM B02566</strain>
    </source>
</reference>
<comment type="caution">
    <text evidence="1">The sequence shown here is derived from an EMBL/GenBank/DDBJ whole genome shotgun (WGS) entry which is preliminary data.</text>
</comment>
<dbReference type="Proteomes" id="UP000616151">
    <property type="component" value="Unassembled WGS sequence"/>
</dbReference>
<evidence type="ECO:0000313" key="2">
    <source>
        <dbReference type="Proteomes" id="UP000616151"/>
    </source>
</evidence>
<organism evidence="1 2">
    <name type="scientific">Taklimakanibacter albus</name>
    <dbReference type="NCBI Taxonomy" id="2800327"/>
    <lineage>
        <taxon>Bacteria</taxon>
        <taxon>Pseudomonadati</taxon>
        <taxon>Pseudomonadota</taxon>
        <taxon>Alphaproteobacteria</taxon>
        <taxon>Hyphomicrobiales</taxon>
        <taxon>Aestuariivirgaceae</taxon>
        <taxon>Taklimakanibacter</taxon>
    </lineage>
</organism>
<gene>
    <name evidence="1" type="ORF">JHL16_11765</name>
</gene>
<evidence type="ECO:0000313" key="1">
    <source>
        <dbReference type="EMBL" id="MBK1867024.1"/>
    </source>
</evidence>